<proteinExistence type="predicted"/>
<reference evidence="2 3" key="1">
    <citation type="journal article" date="2024" name="Nat. Commun.">
        <title>Phylogenomics reveals the evolutionary origins of lichenization in chlorophyte algae.</title>
        <authorList>
            <person name="Puginier C."/>
            <person name="Libourel C."/>
            <person name="Otte J."/>
            <person name="Skaloud P."/>
            <person name="Haon M."/>
            <person name="Grisel S."/>
            <person name="Petersen M."/>
            <person name="Berrin J.G."/>
            <person name="Delaux P.M."/>
            <person name="Dal Grande F."/>
            <person name="Keller J."/>
        </authorList>
    </citation>
    <scope>NUCLEOTIDE SEQUENCE [LARGE SCALE GENOMIC DNA]</scope>
    <source>
        <strain evidence="2 3">SAG 2036</strain>
    </source>
</reference>
<feature type="chain" id="PRO_5043676890" evidence="1">
    <location>
        <begin position="24"/>
        <end position="100"/>
    </location>
</feature>
<accession>A0AAW1PEH1</accession>
<keyword evidence="1" id="KW-0732">Signal</keyword>
<name>A0AAW1PEH1_9CHLO</name>
<evidence type="ECO:0000313" key="2">
    <source>
        <dbReference type="EMBL" id="KAK9808119.1"/>
    </source>
</evidence>
<comment type="caution">
    <text evidence="2">The sequence shown here is derived from an EMBL/GenBank/DDBJ whole genome shotgun (WGS) entry which is preliminary data.</text>
</comment>
<keyword evidence="3" id="KW-1185">Reference proteome</keyword>
<gene>
    <name evidence="2" type="ORF">WJX73_008534</name>
</gene>
<feature type="signal peptide" evidence="1">
    <location>
        <begin position="1"/>
        <end position="23"/>
    </location>
</feature>
<dbReference type="EMBL" id="JALJOQ010000027">
    <property type="protein sequence ID" value="KAK9808119.1"/>
    <property type="molecule type" value="Genomic_DNA"/>
</dbReference>
<evidence type="ECO:0000313" key="3">
    <source>
        <dbReference type="Proteomes" id="UP001465755"/>
    </source>
</evidence>
<protein>
    <submittedName>
        <fullName evidence="2">Uncharacterized protein</fullName>
    </submittedName>
</protein>
<evidence type="ECO:0000256" key="1">
    <source>
        <dbReference type="SAM" id="SignalP"/>
    </source>
</evidence>
<sequence length="100" mass="10747">MGYRNLCWGIIFFLAIVSPVAQAEDGQDSSVTYKQIHSSARALFGRRVLQTSTAYPAYPCEALENPGESGECKQVGSSKNLGQVLAICSCPGRLVYVQSG</sequence>
<organism evidence="2 3">
    <name type="scientific">Symbiochloris irregularis</name>
    <dbReference type="NCBI Taxonomy" id="706552"/>
    <lineage>
        <taxon>Eukaryota</taxon>
        <taxon>Viridiplantae</taxon>
        <taxon>Chlorophyta</taxon>
        <taxon>core chlorophytes</taxon>
        <taxon>Trebouxiophyceae</taxon>
        <taxon>Trebouxiales</taxon>
        <taxon>Trebouxiaceae</taxon>
        <taxon>Symbiochloris</taxon>
    </lineage>
</organism>
<dbReference type="Proteomes" id="UP001465755">
    <property type="component" value="Unassembled WGS sequence"/>
</dbReference>
<dbReference type="AlphaFoldDB" id="A0AAW1PEH1"/>